<dbReference type="KEGG" id="mlut:JET14_20275"/>
<evidence type="ECO:0000313" key="7">
    <source>
        <dbReference type="Proteomes" id="UP000596083"/>
    </source>
</evidence>
<protein>
    <submittedName>
        <fullName evidence="6">NAD(P)-dependent oxidoreductase</fullName>
    </submittedName>
</protein>
<dbReference type="AlphaFoldDB" id="A0A7T7HJX4"/>
<dbReference type="Gene3D" id="1.10.1040.10">
    <property type="entry name" value="N-(1-d-carboxylethyl)-l-norvaline Dehydrogenase, domain 2"/>
    <property type="match status" value="1"/>
</dbReference>
<dbReference type="InterPro" id="IPR015815">
    <property type="entry name" value="HIBADH-related"/>
</dbReference>
<feature type="domain" description="6-phosphogluconate dehydrogenase NADP-binding" evidence="4">
    <location>
        <begin position="15"/>
        <end position="171"/>
    </location>
</feature>
<evidence type="ECO:0000259" key="5">
    <source>
        <dbReference type="Pfam" id="PF14833"/>
    </source>
</evidence>
<evidence type="ECO:0000256" key="2">
    <source>
        <dbReference type="ARBA" id="ARBA00023027"/>
    </source>
</evidence>
<dbReference type="InterPro" id="IPR036291">
    <property type="entry name" value="NAD(P)-bd_dom_sf"/>
</dbReference>
<dbReference type="SUPFAM" id="SSF48179">
    <property type="entry name" value="6-phosphogluconate dehydrogenase C-terminal domain-like"/>
    <property type="match status" value="1"/>
</dbReference>
<dbReference type="InterPro" id="IPR008927">
    <property type="entry name" value="6-PGluconate_DH-like_C_sf"/>
</dbReference>
<dbReference type="PANTHER" id="PTHR43580:SF2">
    <property type="entry name" value="CYTOKINE-LIKE NUCLEAR FACTOR N-PAC"/>
    <property type="match status" value="1"/>
</dbReference>
<dbReference type="GO" id="GO:0016054">
    <property type="term" value="P:organic acid catabolic process"/>
    <property type="evidence" value="ECO:0007669"/>
    <property type="project" value="UniProtKB-ARBA"/>
</dbReference>
<evidence type="ECO:0000259" key="4">
    <source>
        <dbReference type="Pfam" id="PF03446"/>
    </source>
</evidence>
<accession>A0A7T7HJX4</accession>
<dbReference type="Gene3D" id="3.40.50.720">
    <property type="entry name" value="NAD(P)-binding Rossmann-like Domain"/>
    <property type="match status" value="1"/>
</dbReference>
<proteinExistence type="predicted"/>
<dbReference type="PANTHER" id="PTHR43580">
    <property type="entry name" value="OXIDOREDUCTASE GLYR1-RELATED"/>
    <property type="match status" value="1"/>
</dbReference>
<sequence>MSDQNALTAGSKPTGFIGLGTMGTPMALNLVHAGIPLFVWNRTPERCLPLEKAGADAALTVDDLFSRCETVLLVLENEGATDSVLGRATDRFAERVGGHSIVSMGTVSADYSRKLSKEITAAGGRYVEAPVSGSRKPAEAGQLIGMLAGAPEDLVPLHTLLAPVCKQVFDCGPVPAALQMKLAVNTFLITMVTGLAEAGHFAARQGLAMDRFAEILNAGPMASDVSRTKVDMLRRRDFARQAGISDVLKNSRLVVDAAKSAGAAFPLMGACVALYAETEAMGSRADDMIAVVRAFEARAERGGDASPIP</sequence>
<dbReference type="GO" id="GO:0051287">
    <property type="term" value="F:NAD binding"/>
    <property type="evidence" value="ECO:0007669"/>
    <property type="project" value="InterPro"/>
</dbReference>
<evidence type="ECO:0000256" key="3">
    <source>
        <dbReference type="PIRSR" id="PIRSR000103-1"/>
    </source>
</evidence>
<keyword evidence="2" id="KW-0520">NAD</keyword>
<dbReference type="GO" id="GO:0050661">
    <property type="term" value="F:NADP binding"/>
    <property type="evidence" value="ECO:0007669"/>
    <property type="project" value="InterPro"/>
</dbReference>
<dbReference type="Pfam" id="PF14833">
    <property type="entry name" value="NAD_binding_11"/>
    <property type="match status" value="1"/>
</dbReference>
<dbReference type="PROSITE" id="PS00895">
    <property type="entry name" value="3_HYDROXYISOBUT_DH"/>
    <property type="match status" value="1"/>
</dbReference>
<dbReference type="Pfam" id="PF03446">
    <property type="entry name" value="NAD_binding_2"/>
    <property type="match status" value="1"/>
</dbReference>
<dbReference type="InterPro" id="IPR006115">
    <property type="entry name" value="6PGDH_NADP-bd"/>
</dbReference>
<dbReference type="InterPro" id="IPR051265">
    <property type="entry name" value="HIBADH-related_NP60_sf"/>
</dbReference>
<keyword evidence="1" id="KW-0560">Oxidoreductase</keyword>
<feature type="active site" evidence="3">
    <location>
        <position position="181"/>
    </location>
</feature>
<dbReference type="InterPro" id="IPR029154">
    <property type="entry name" value="HIBADH-like_NADP-bd"/>
</dbReference>
<dbReference type="EMBL" id="CP066786">
    <property type="protein sequence ID" value="QQM30551.1"/>
    <property type="molecule type" value="Genomic_DNA"/>
</dbReference>
<dbReference type="InterPro" id="IPR013328">
    <property type="entry name" value="6PGD_dom2"/>
</dbReference>
<dbReference type="GO" id="GO:0016491">
    <property type="term" value="F:oxidoreductase activity"/>
    <property type="evidence" value="ECO:0007669"/>
    <property type="project" value="UniProtKB-KW"/>
</dbReference>
<dbReference type="Proteomes" id="UP000596083">
    <property type="component" value="Chromosome"/>
</dbReference>
<reference evidence="6 7" key="1">
    <citation type="submission" date="2020-12" db="EMBL/GenBank/DDBJ databases">
        <authorList>
            <person name="Zheng R.K."/>
            <person name="Sun C.M."/>
        </authorList>
    </citation>
    <scope>NUCLEOTIDE SEQUENCE [LARGE SCALE GENOMIC DNA]</scope>
    <source>
        <strain evidence="6 7">ZRK001</strain>
    </source>
</reference>
<organism evidence="6 7">
    <name type="scientific">Martelella lutilitoris</name>
    <dbReference type="NCBI Taxonomy" id="2583532"/>
    <lineage>
        <taxon>Bacteria</taxon>
        <taxon>Pseudomonadati</taxon>
        <taxon>Pseudomonadota</taxon>
        <taxon>Alphaproteobacteria</taxon>
        <taxon>Hyphomicrobiales</taxon>
        <taxon>Aurantimonadaceae</taxon>
        <taxon>Martelella</taxon>
    </lineage>
</organism>
<evidence type="ECO:0000313" key="6">
    <source>
        <dbReference type="EMBL" id="QQM30551.1"/>
    </source>
</evidence>
<feature type="domain" description="3-hydroxyisobutyrate dehydrogenase-like NAD-binding" evidence="5">
    <location>
        <begin position="179"/>
        <end position="294"/>
    </location>
</feature>
<dbReference type="InterPro" id="IPR002204">
    <property type="entry name" value="3-OH-isobutyrate_DH-rel_CS"/>
</dbReference>
<evidence type="ECO:0000256" key="1">
    <source>
        <dbReference type="ARBA" id="ARBA00023002"/>
    </source>
</evidence>
<dbReference type="PIRSF" id="PIRSF000103">
    <property type="entry name" value="HIBADH"/>
    <property type="match status" value="1"/>
</dbReference>
<gene>
    <name evidence="6" type="ORF">JET14_20275</name>
</gene>
<dbReference type="SUPFAM" id="SSF51735">
    <property type="entry name" value="NAD(P)-binding Rossmann-fold domains"/>
    <property type="match status" value="1"/>
</dbReference>
<name>A0A7T7HJX4_9HYPH</name>